<sequence>MKLESTLTNGTRHITLVGDFDAEGALTARDKIESFCADNEAQIVNIDMTHVPFLDSSGIGALVYLFKRLKASNCKMELSGVAGQPAELMKLLRVNQAITINWGDDNLQGLAV</sequence>
<evidence type="ECO:0000259" key="1">
    <source>
        <dbReference type="PROSITE" id="PS50801"/>
    </source>
</evidence>
<name>A0AAN1WIG8_9GAMM</name>
<keyword evidence="3" id="KW-1185">Reference proteome</keyword>
<dbReference type="Gene3D" id="3.30.750.24">
    <property type="entry name" value="STAS domain"/>
    <property type="match status" value="1"/>
</dbReference>
<reference evidence="2 3" key="1">
    <citation type="journal article" date="2022" name="IScience">
        <title>An ultrasensitive nanofiber-based assay for enzymatic hydrolysis and deep-sea microbial degradation of cellulose.</title>
        <authorList>
            <person name="Tsudome M."/>
            <person name="Tachioka M."/>
            <person name="Miyazaki M."/>
            <person name="Uchimura K."/>
            <person name="Tsuda M."/>
            <person name="Takaki Y."/>
            <person name="Deguchi S."/>
        </authorList>
    </citation>
    <scope>NUCLEOTIDE SEQUENCE [LARGE SCALE GENOMIC DNA]</scope>
    <source>
        <strain evidence="2 3">GE09</strain>
    </source>
</reference>
<dbReference type="InterPro" id="IPR036513">
    <property type="entry name" value="STAS_dom_sf"/>
</dbReference>
<protein>
    <recommendedName>
        <fullName evidence="1">STAS domain-containing protein</fullName>
    </recommendedName>
</protein>
<dbReference type="EMBL" id="AP023086">
    <property type="protein sequence ID" value="BCD98215.1"/>
    <property type="molecule type" value="Genomic_DNA"/>
</dbReference>
<dbReference type="PANTHER" id="PTHR33495">
    <property type="entry name" value="ANTI-SIGMA FACTOR ANTAGONIST TM_1081-RELATED-RELATED"/>
    <property type="match status" value="1"/>
</dbReference>
<dbReference type="GO" id="GO:0043856">
    <property type="term" value="F:anti-sigma factor antagonist activity"/>
    <property type="evidence" value="ECO:0007669"/>
    <property type="project" value="TreeGrafter"/>
</dbReference>
<dbReference type="PROSITE" id="PS50801">
    <property type="entry name" value="STAS"/>
    <property type="match status" value="1"/>
</dbReference>
<dbReference type="CDD" id="cd07043">
    <property type="entry name" value="STAS_anti-anti-sigma_factors"/>
    <property type="match status" value="1"/>
</dbReference>
<dbReference type="Proteomes" id="UP001320119">
    <property type="component" value="Chromosome"/>
</dbReference>
<gene>
    <name evidence="2" type="ORF">MARGE09_P2416</name>
</gene>
<dbReference type="RefSeq" id="WP_236982423.1">
    <property type="nucleotide sequence ID" value="NZ_AP023086.1"/>
</dbReference>
<accession>A0AAN1WIG8</accession>
<evidence type="ECO:0000313" key="3">
    <source>
        <dbReference type="Proteomes" id="UP001320119"/>
    </source>
</evidence>
<dbReference type="AlphaFoldDB" id="A0AAN1WIG8"/>
<dbReference type="SUPFAM" id="SSF52091">
    <property type="entry name" value="SpoIIaa-like"/>
    <property type="match status" value="1"/>
</dbReference>
<dbReference type="KEGG" id="marq:MARGE09_P2416"/>
<proteinExistence type="predicted"/>
<dbReference type="InterPro" id="IPR002645">
    <property type="entry name" value="STAS_dom"/>
</dbReference>
<organism evidence="2 3">
    <name type="scientific">Marinagarivorans cellulosilyticus</name>
    <dbReference type="NCBI Taxonomy" id="2721545"/>
    <lineage>
        <taxon>Bacteria</taxon>
        <taxon>Pseudomonadati</taxon>
        <taxon>Pseudomonadota</taxon>
        <taxon>Gammaproteobacteria</taxon>
        <taxon>Cellvibrionales</taxon>
        <taxon>Cellvibrionaceae</taxon>
        <taxon>Marinagarivorans</taxon>
    </lineage>
</organism>
<dbReference type="Pfam" id="PF01740">
    <property type="entry name" value="STAS"/>
    <property type="match status" value="1"/>
</dbReference>
<evidence type="ECO:0000313" key="2">
    <source>
        <dbReference type="EMBL" id="BCD98215.1"/>
    </source>
</evidence>
<feature type="domain" description="STAS" evidence="1">
    <location>
        <begin position="1"/>
        <end position="93"/>
    </location>
</feature>